<dbReference type="InterPro" id="IPR045397">
    <property type="entry name" value="TumE-like"/>
</dbReference>
<evidence type="ECO:0000313" key="1">
    <source>
        <dbReference type="EMBL" id="SNR69980.1"/>
    </source>
</evidence>
<dbReference type="Proteomes" id="UP000198297">
    <property type="component" value="Unassembled WGS sequence"/>
</dbReference>
<proteinExistence type="predicted"/>
<gene>
    <name evidence="1" type="ORF">SAMN06266787_11212</name>
</gene>
<dbReference type="RefSeq" id="WP_089309076.1">
    <property type="nucleotide sequence ID" value="NZ_FZNK01000012.1"/>
</dbReference>
<name>A0A238YFX8_HALEZ</name>
<dbReference type="Pfam" id="PF20126">
    <property type="entry name" value="TumE"/>
    <property type="match status" value="1"/>
</dbReference>
<accession>A0A238YFX8</accession>
<dbReference type="AlphaFoldDB" id="A0A238YFX8"/>
<protein>
    <submittedName>
        <fullName evidence="1">Uncharacterized protein</fullName>
    </submittedName>
</protein>
<evidence type="ECO:0000313" key="2">
    <source>
        <dbReference type="Proteomes" id="UP000198297"/>
    </source>
</evidence>
<dbReference type="EMBL" id="FZNK01000012">
    <property type="protein sequence ID" value="SNR69980.1"/>
    <property type="molecule type" value="Genomic_DNA"/>
</dbReference>
<sequence length="145" mass="16838">MTADGPDTSRTVDEETLRYVARLFGHQDEVRTTSLFPSNKIESLVVTLDADYYPSDIDEVRLEARVYTNGEFHVSYIERRSGAQRRCRWDRHEQPHNSRDHFHPLPDASVEAAGDQTYPTEFTRVLETTVLPWIDDRVGQLWESV</sequence>
<organism evidence="1 2">
    <name type="scientific">Halorubrum ezzemoulense</name>
    <name type="common">Halorubrum chaoviator</name>
    <dbReference type="NCBI Taxonomy" id="337243"/>
    <lineage>
        <taxon>Archaea</taxon>
        <taxon>Methanobacteriati</taxon>
        <taxon>Methanobacteriota</taxon>
        <taxon>Stenosarchaea group</taxon>
        <taxon>Halobacteria</taxon>
        <taxon>Halobacteriales</taxon>
        <taxon>Haloferacaceae</taxon>
        <taxon>Halorubrum</taxon>
    </lineage>
</organism>
<reference evidence="1 2" key="1">
    <citation type="submission" date="2017-06" db="EMBL/GenBank/DDBJ databases">
        <authorList>
            <person name="Kim H.J."/>
            <person name="Triplett B.A."/>
        </authorList>
    </citation>
    <scope>NUCLEOTIDE SEQUENCE [LARGE SCALE GENOMIC DNA]</scope>
    <source>
        <strain evidence="1 2">DSM 19316</strain>
    </source>
</reference>